<comment type="caution">
    <text evidence="3">The sequence shown here is derived from an EMBL/GenBank/DDBJ whole genome shotgun (WGS) entry which is preliminary data.</text>
</comment>
<organism evidence="3 4">
    <name type="scientific">Nonomuraea rosea</name>
    <dbReference type="NCBI Taxonomy" id="638574"/>
    <lineage>
        <taxon>Bacteria</taxon>
        <taxon>Bacillati</taxon>
        <taxon>Actinomycetota</taxon>
        <taxon>Actinomycetes</taxon>
        <taxon>Streptosporangiales</taxon>
        <taxon>Streptosporangiaceae</taxon>
        <taxon>Nonomuraea</taxon>
    </lineage>
</organism>
<name>A0ABP6WEK3_9ACTN</name>
<keyword evidence="4" id="KW-1185">Reference proteome</keyword>
<feature type="domain" description="NAD(P)-binding" evidence="2">
    <location>
        <begin position="7"/>
        <end position="216"/>
    </location>
</feature>
<proteinExistence type="predicted"/>
<accession>A0ABP6WEK3</accession>
<gene>
    <name evidence="3" type="ORF">GCM10022419_032010</name>
</gene>
<dbReference type="InterPro" id="IPR051606">
    <property type="entry name" value="Polyketide_Oxido-like"/>
</dbReference>
<dbReference type="Proteomes" id="UP001500630">
    <property type="component" value="Unassembled WGS sequence"/>
</dbReference>
<feature type="region of interest" description="Disordered" evidence="1">
    <location>
        <begin position="70"/>
        <end position="98"/>
    </location>
</feature>
<evidence type="ECO:0000256" key="1">
    <source>
        <dbReference type="SAM" id="MobiDB-lite"/>
    </source>
</evidence>
<dbReference type="RefSeq" id="WP_345562421.1">
    <property type="nucleotide sequence ID" value="NZ_BAABDQ010000005.1"/>
</dbReference>
<reference evidence="4" key="1">
    <citation type="journal article" date="2019" name="Int. J. Syst. Evol. Microbiol.">
        <title>The Global Catalogue of Microorganisms (GCM) 10K type strain sequencing project: providing services to taxonomists for standard genome sequencing and annotation.</title>
        <authorList>
            <consortium name="The Broad Institute Genomics Platform"/>
            <consortium name="The Broad Institute Genome Sequencing Center for Infectious Disease"/>
            <person name="Wu L."/>
            <person name="Ma J."/>
        </authorList>
    </citation>
    <scope>NUCLEOTIDE SEQUENCE [LARGE SCALE GENOMIC DNA]</scope>
    <source>
        <strain evidence="4">JCM 17326</strain>
    </source>
</reference>
<dbReference type="CDD" id="cd05244">
    <property type="entry name" value="BVR-B_like_SDR_a"/>
    <property type="match status" value="1"/>
</dbReference>
<dbReference type="PANTHER" id="PTHR43355:SF2">
    <property type="entry name" value="FLAVIN REDUCTASE (NADPH)"/>
    <property type="match status" value="1"/>
</dbReference>
<dbReference type="Pfam" id="PF13460">
    <property type="entry name" value="NAD_binding_10"/>
    <property type="match status" value="1"/>
</dbReference>
<evidence type="ECO:0000259" key="2">
    <source>
        <dbReference type="Pfam" id="PF13460"/>
    </source>
</evidence>
<sequence length="227" mass="23357">MKLVVFGATGGTGQHVVRQALDAGHHVTAVVRDRARLPHAGHGRLETVVADVLDPEAIAASMAGRDAVVSALGPRPGGTGSGPVSTGTGTGTGTGTSSVCSDGARAIITAMRATGVRRLIVVTASGHIVDQGDGPASRFLVKPLLRRLLRDGFADFARTDEAVRASGLDWTIMRPPRLTDGERRAYRTATDVNVRGGITIARADLADAILAVLNDPATAGHTVSVGY</sequence>
<dbReference type="InterPro" id="IPR016040">
    <property type="entry name" value="NAD(P)-bd_dom"/>
</dbReference>
<dbReference type="InterPro" id="IPR036291">
    <property type="entry name" value="NAD(P)-bd_dom_sf"/>
</dbReference>
<dbReference type="PANTHER" id="PTHR43355">
    <property type="entry name" value="FLAVIN REDUCTASE (NADPH)"/>
    <property type="match status" value="1"/>
</dbReference>
<dbReference type="SUPFAM" id="SSF51735">
    <property type="entry name" value="NAD(P)-binding Rossmann-fold domains"/>
    <property type="match status" value="1"/>
</dbReference>
<evidence type="ECO:0000313" key="3">
    <source>
        <dbReference type="EMBL" id="GAA3549267.1"/>
    </source>
</evidence>
<evidence type="ECO:0000313" key="4">
    <source>
        <dbReference type="Proteomes" id="UP001500630"/>
    </source>
</evidence>
<dbReference type="EMBL" id="BAABDQ010000005">
    <property type="protein sequence ID" value="GAA3549267.1"/>
    <property type="molecule type" value="Genomic_DNA"/>
</dbReference>
<dbReference type="Gene3D" id="3.40.50.720">
    <property type="entry name" value="NAD(P)-binding Rossmann-like Domain"/>
    <property type="match status" value="1"/>
</dbReference>
<protein>
    <submittedName>
        <fullName evidence="3">SDR family oxidoreductase</fullName>
    </submittedName>
</protein>